<keyword evidence="3" id="KW-1185">Reference proteome</keyword>
<organism evidence="2 3">
    <name type="scientific">Isobaculum melis</name>
    <dbReference type="NCBI Taxonomy" id="142588"/>
    <lineage>
        <taxon>Bacteria</taxon>
        <taxon>Bacillati</taxon>
        <taxon>Bacillota</taxon>
        <taxon>Bacilli</taxon>
        <taxon>Lactobacillales</taxon>
        <taxon>Carnobacteriaceae</taxon>
        <taxon>Isobaculum</taxon>
    </lineage>
</organism>
<dbReference type="PROSITE" id="PS51257">
    <property type="entry name" value="PROKAR_LIPOPROTEIN"/>
    <property type="match status" value="1"/>
</dbReference>
<evidence type="ECO:0000313" key="3">
    <source>
        <dbReference type="Proteomes" id="UP000198948"/>
    </source>
</evidence>
<gene>
    <name evidence="2" type="ORF">SAMN04488559_1072</name>
</gene>
<dbReference type="EMBL" id="FOHA01000007">
    <property type="protein sequence ID" value="SER82144.1"/>
    <property type="molecule type" value="Genomic_DNA"/>
</dbReference>
<sequence>MKKKLVSLLTVLSLVTILLAACGGKAKALKTTDFDNVTMGMSVKDLEKELGKPSKVIKDDKKIEELLNEDTTSFVQEMASGSKAAEKFIGDQDEEKLQDMFGDLDGATKGQVSQYKYKDEDGKEQTRNIYIVEDKVIIMSFN</sequence>
<dbReference type="AlphaFoldDB" id="A0A1H9SAW5"/>
<proteinExistence type="predicted"/>
<evidence type="ECO:0008006" key="4">
    <source>
        <dbReference type="Google" id="ProtNLM"/>
    </source>
</evidence>
<dbReference type="OrthoDB" id="10015186at2"/>
<feature type="signal peptide" evidence="1">
    <location>
        <begin position="1"/>
        <end position="20"/>
    </location>
</feature>
<evidence type="ECO:0000256" key="1">
    <source>
        <dbReference type="SAM" id="SignalP"/>
    </source>
</evidence>
<protein>
    <recommendedName>
        <fullName evidence="4">Lipoprotein</fullName>
    </recommendedName>
</protein>
<reference evidence="2 3" key="1">
    <citation type="submission" date="2016-10" db="EMBL/GenBank/DDBJ databases">
        <authorList>
            <person name="de Groot N.N."/>
        </authorList>
    </citation>
    <scope>NUCLEOTIDE SEQUENCE [LARGE SCALE GENOMIC DNA]</scope>
    <source>
        <strain evidence="2 3">DSM 13760</strain>
    </source>
</reference>
<accession>A0A1H9SAW5</accession>
<evidence type="ECO:0000313" key="2">
    <source>
        <dbReference type="EMBL" id="SER82144.1"/>
    </source>
</evidence>
<keyword evidence="1" id="KW-0732">Signal</keyword>
<feature type="chain" id="PRO_5039650191" description="Lipoprotein" evidence="1">
    <location>
        <begin position="21"/>
        <end position="142"/>
    </location>
</feature>
<name>A0A1H9SAW5_9LACT</name>
<dbReference type="Proteomes" id="UP000198948">
    <property type="component" value="Unassembled WGS sequence"/>
</dbReference>
<dbReference type="RefSeq" id="WP_092651692.1">
    <property type="nucleotide sequence ID" value="NZ_FOHA01000007.1"/>
</dbReference>